<dbReference type="PANTHER" id="PTHR38459">
    <property type="entry name" value="PROPHAGE BACTOPRENOL-LINKED GLUCOSE TRANSLOCASE HOMOLOG"/>
    <property type="match status" value="1"/>
</dbReference>
<gene>
    <name evidence="8" type="ORF">GPJ16_12610</name>
</gene>
<sequence length="115" mass="13226">MAFLCLLSDPAALGWGLTLSKIIAAELAIINNFIWNDLWTFGDLSARQRGWNKHWKRFFKFNLICLAGLILSVLLLNLLFNGLGINRYLANFIAIAIVTVWNFWVNLKLSWRVTK</sequence>
<reference evidence="8" key="1">
    <citation type="journal article" date="2019" name="Mol. Ecol.">
        <title>Genome evolution and host-microbiome shifts correspond with intraspecific niche divergence within harmful algal bloom-forming Microcystis aeruginosa.</title>
        <authorList>
            <person name="Jackrel S.L."/>
            <person name="White J.D."/>
            <person name="Evans J.T."/>
            <person name="Buffin K."/>
            <person name="Hayden K."/>
            <person name="Sarnelle O."/>
            <person name="Denef V.J."/>
        </authorList>
    </citation>
    <scope>NUCLEOTIDE SEQUENCE</scope>
    <source>
        <strain evidence="8">G11-04</strain>
    </source>
</reference>
<evidence type="ECO:0000256" key="1">
    <source>
        <dbReference type="ARBA" id="ARBA00004141"/>
    </source>
</evidence>
<evidence type="ECO:0000256" key="3">
    <source>
        <dbReference type="ARBA" id="ARBA00022692"/>
    </source>
</evidence>
<dbReference type="InterPro" id="IPR051401">
    <property type="entry name" value="GtrA_CellWall_Glycosyl"/>
</dbReference>
<name>A0A966L5F9_MICAE</name>
<proteinExistence type="inferred from homology"/>
<evidence type="ECO:0000256" key="6">
    <source>
        <dbReference type="SAM" id="Phobius"/>
    </source>
</evidence>
<dbReference type="AlphaFoldDB" id="A0A966L5F9"/>
<keyword evidence="5 6" id="KW-0472">Membrane</keyword>
<feature type="transmembrane region" description="Helical" evidence="6">
    <location>
        <begin position="85"/>
        <end position="105"/>
    </location>
</feature>
<dbReference type="PANTHER" id="PTHR38459:SF1">
    <property type="entry name" value="PROPHAGE BACTOPRENOL-LINKED GLUCOSE TRANSLOCASE HOMOLOG"/>
    <property type="match status" value="1"/>
</dbReference>
<evidence type="ECO:0000259" key="7">
    <source>
        <dbReference type="Pfam" id="PF04138"/>
    </source>
</evidence>
<dbReference type="EMBL" id="JAADAI010000157">
    <property type="protein sequence ID" value="NCS57728.1"/>
    <property type="molecule type" value="Genomic_DNA"/>
</dbReference>
<comment type="caution">
    <text evidence="8">The sequence shown here is derived from an EMBL/GenBank/DDBJ whole genome shotgun (WGS) entry which is preliminary data.</text>
</comment>
<evidence type="ECO:0000256" key="5">
    <source>
        <dbReference type="ARBA" id="ARBA00023136"/>
    </source>
</evidence>
<comment type="similarity">
    <text evidence="2">Belongs to the GtrA family.</text>
</comment>
<protein>
    <submittedName>
        <fullName evidence="8">GtrA family protein</fullName>
    </submittedName>
</protein>
<dbReference type="InterPro" id="IPR007267">
    <property type="entry name" value="GtrA_DPMS_TM"/>
</dbReference>
<keyword evidence="3 6" id="KW-0812">Transmembrane</keyword>
<dbReference type="Pfam" id="PF04138">
    <property type="entry name" value="GtrA_DPMS_TM"/>
    <property type="match status" value="1"/>
</dbReference>
<evidence type="ECO:0000256" key="4">
    <source>
        <dbReference type="ARBA" id="ARBA00022989"/>
    </source>
</evidence>
<evidence type="ECO:0000313" key="8">
    <source>
        <dbReference type="EMBL" id="NCS57728.1"/>
    </source>
</evidence>
<evidence type="ECO:0000313" key="9">
    <source>
        <dbReference type="Proteomes" id="UP000799330"/>
    </source>
</evidence>
<evidence type="ECO:0000256" key="2">
    <source>
        <dbReference type="ARBA" id="ARBA00009399"/>
    </source>
</evidence>
<organism evidence="8 9">
    <name type="scientific">Microcystis aeruginosa G11-04</name>
    <dbReference type="NCBI Taxonomy" id="2685956"/>
    <lineage>
        <taxon>Bacteria</taxon>
        <taxon>Bacillati</taxon>
        <taxon>Cyanobacteriota</taxon>
        <taxon>Cyanophyceae</taxon>
        <taxon>Oscillatoriophycideae</taxon>
        <taxon>Chroococcales</taxon>
        <taxon>Microcystaceae</taxon>
        <taxon>Microcystis</taxon>
    </lineage>
</organism>
<keyword evidence="4 6" id="KW-1133">Transmembrane helix</keyword>
<dbReference type="GO" id="GO:0005886">
    <property type="term" value="C:plasma membrane"/>
    <property type="evidence" value="ECO:0007669"/>
    <property type="project" value="TreeGrafter"/>
</dbReference>
<feature type="domain" description="GtrA/DPMS transmembrane" evidence="7">
    <location>
        <begin position="10"/>
        <end position="110"/>
    </location>
</feature>
<accession>A0A966L5F9</accession>
<dbReference type="Proteomes" id="UP000799330">
    <property type="component" value="Unassembled WGS sequence"/>
</dbReference>
<feature type="transmembrane region" description="Helical" evidence="6">
    <location>
        <begin position="58"/>
        <end position="79"/>
    </location>
</feature>
<comment type="subcellular location">
    <subcellularLocation>
        <location evidence="1">Membrane</location>
        <topology evidence="1">Multi-pass membrane protein</topology>
    </subcellularLocation>
</comment>
<dbReference type="GO" id="GO:0000271">
    <property type="term" value="P:polysaccharide biosynthetic process"/>
    <property type="evidence" value="ECO:0007669"/>
    <property type="project" value="InterPro"/>
</dbReference>